<dbReference type="InterPro" id="IPR004027">
    <property type="entry name" value="SEC_C_motif"/>
</dbReference>
<comment type="caution">
    <text evidence="1">The sequence shown here is derived from an EMBL/GenBank/DDBJ whole genome shotgun (WGS) entry which is preliminary data.</text>
</comment>
<dbReference type="PANTHER" id="PTHR33747:SF1">
    <property type="entry name" value="ADENYLATE CYCLASE-ASSOCIATED CAP C-TERMINAL DOMAIN-CONTAINING PROTEIN"/>
    <property type="match status" value="1"/>
</dbReference>
<gene>
    <name evidence="1" type="ORF">CWR45_16710</name>
</gene>
<accession>A0A3D8PIX1</accession>
<dbReference type="EMBL" id="PIOD01000025">
    <property type="protein sequence ID" value="RDW15427.1"/>
    <property type="molecule type" value="Genomic_DNA"/>
</dbReference>
<dbReference type="AlphaFoldDB" id="A0A3D8PIX1"/>
<name>A0A3D8PIX1_9BACI</name>
<reference evidence="2" key="1">
    <citation type="submission" date="2017-11" db="EMBL/GenBank/DDBJ databases">
        <authorList>
            <person name="Zhu W."/>
        </authorList>
    </citation>
    <scope>NUCLEOTIDE SEQUENCE [LARGE SCALE GENOMIC DNA]</scope>
    <source>
        <strain evidence="2">CAU 1051</strain>
    </source>
</reference>
<organism evidence="1 2">
    <name type="scientific">Oceanobacillus chungangensis</name>
    <dbReference type="NCBI Taxonomy" id="1229152"/>
    <lineage>
        <taxon>Bacteria</taxon>
        <taxon>Bacillati</taxon>
        <taxon>Bacillota</taxon>
        <taxon>Bacilli</taxon>
        <taxon>Bacillales</taxon>
        <taxon>Bacillaceae</taxon>
        <taxon>Oceanobacillus</taxon>
    </lineage>
</organism>
<dbReference type="Pfam" id="PF02810">
    <property type="entry name" value="SEC-C"/>
    <property type="match status" value="1"/>
</dbReference>
<dbReference type="OrthoDB" id="9814022at2"/>
<sequence>MNDKIDKELKQDKLIMLDGIKYTQSNIDEKQNKKYWSKISVPLTLHEGLSTYTKVDLDEIRKNLDIKNASGLKKAELSGLLEEKIPSLVETFFYQLDYERFNLLLKIARNGGYIESPDMVAHQINYLRASGIVFTGTFNEKKVLVLPEDLTKVILSLGTDVGIRSTIKRNTNWVKLTRGLLYYYGTLSIDQLEEMVEKHTGETLTYPEYIAVIHDAMAYRRDFQIDENGYSNIRVVDPKQIVEEHQSRENVPYYPFTKNDLLTAGEPEFVERNESYLQLLNFILDKYDVDRELAEMYVEECVYAIRMNYSSNEILQYLGSVLELKTMENVQALTNMIINLMNNTKKWILKGHTSMELSPNSNQPLANATSEHNYGETKKKVKIGRNAPCPCGSGKKYKKCCGR</sequence>
<protein>
    <recommendedName>
        <fullName evidence="3">Zinc chelation protein SecC</fullName>
    </recommendedName>
</protein>
<keyword evidence="2" id="KW-1185">Reference proteome</keyword>
<evidence type="ECO:0008006" key="3">
    <source>
        <dbReference type="Google" id="ProtNLM"/>
    </source>
</evidence>
<dbReference type="RefSeq" id="WP_115750990.1">
    <property type="nucleotide sequence ID" value="NZ_PIOD01000025.1"/>
</dbReference>
<proteinExistence type="predicted"/>
<dbReference type="Proteomes" id="UP000256520">
    <property type="component" value="Unassembled WGS sequence"/>
</dbReference>
<evidence type="ECO:0000313" key="1">
    <source>
        <dbReference type="EMBL" id="RDW15427.1"/>
    </source>
</evidence>
<dbReference type="PANTHER" id="PTHR33747">
    <property type="entry name" value="UPF0225 PROTEIN SCO1677"/>
    <property type="match status" value="1"/>
</dbReference>
<dbReference type="SUPFAM" id="SSF103642">
    <property type="entry name" value="Sec-C motif"/>
    <property type="match status" value="1"/>
</dbReference>
<evidence type="ECO:0000313" key="2">
    <source>
        <dbReference type="Proteomes" id="UP000256520"/>
    </source>
</evidence>
<dbReference type="Gene3D" id="3.10.450.50">
    <property type="match status" value="1"/>
</dbReference>